<sequence>MKKICVICQKEFVPETNRSIYCSEECRKQGRLKTQRELMKKKRQPKNVEKTDSQNANLDSGNRPKKKRNLLQHYQKLKKDLLANEEQFGFKGLYLVEGIDIHEENFEQLIIEKIKERK</sequence>
<feature type="region of interest" description="Disordered" evidence="1">
    <location>
        <begin position="34"/>
        <end position="68"/>
    </location>
</feature>
<dbReference type="EMBL" id="JACEGE010000024">
    <property type="protein sequence ID" value="MBA2796569.1"/>
    <property type="molecule type" value="Genomic_DNA"/>
</dbReference>
<dbReference type="RefSeq" id="WP_039984519.1">
    <property type="nucleotide sequence ID" value="NZ_JACEGE010000024.1"/>
</dbReference>
<evidence type="ECO:0000313" key="3">
    <source>
        <dbReference type="Proteomes" id="UP000524462"/>
    </source>
</evidence>
<dbReference type="InterPro" id="IPR024368">
    <property type="entry name" value="Ecl1/2/3"/>
</dbReference>
<evidence type="ECO:0000313" key="2">
    <source>
        <dbReference type="EMBL" id="MBA2796569.1"/>
    </source>
</evidence>
<dbReference type="AlphaFoldDB" id="A0A7V9WT27"/>
<dbReference type="Proteomes" id="UP000524462">
    <property type="component" value="Unassembled WGS sequence"/>
</dbReference>
<protein>
    <submittedName>
        <fullName evidence="2">Uncharacterized protein</fullName>
    </submittedName>
</protein>
<evidence type="ECO:0000256" key="1">
    <source>
        <dbReference type="SAM" id="MobiDB-lite"/>
    </source>
</evidence>
<organism evidence="2 3">
    <name type="scientific">Streptococcus porcinus</name>
    <dbReference type="NCBI Taxonomy" id="1340"/>
    <lineage>
        <taxon>Bacteria</taxon>
        <taxon>Bacillati</taxon>
        <taxon>Bacillota</taxon>
        <taxon>Bacilli</taxon>
        <taxon>Lactobacillales</taxon>
        <taxon>Streptococcaceae</taxon>
        <taxon>Streptococcus</taxon>
    </lineage>
</organism>
<reference evidence="2 3" key="1">
    <citation type="submission" date="2020-07" db="EMBL/GenBank/DDBJ databases">
        <title>Molecular and genomic characterization of Streptococcus porcinus isolated from diseased swine in Brazil.</title>
        <authorList>
            <person name="Moreno L.Z."/>
            <person name="Matajira C.E.C."/>
            <person name="Poor A.P."/>
            <person name="Dutra M.C."/>
            <person name="Moreno A.M."/>
        </authorList>
    </citation>
    <scope>NUCLEOTIDE SEQUENCE [LARGE SCALE GENOMIC DNA]</scope>
    <source>
        <strain evidence="2 3">SP0816-2</strain>
    </source>
</reference>
<accession>A0A7V9WT27</accession>
<comment type="caution">
    <text evidence="2">The sequence shown here is derived from an EMBL/GenBank/DDBJ whole genome shotgun (WGS) entry which is preliminary data.</text>
</comment>
<proteinExistence type="predicted"/>
<name>A0A7V9WT27_STRPO</name>
<gene>
    <name evidence="2" type="ORF">H1B29_08765</name>
</gene>
<dbReference type="Pfam" id="PF12855">
    <property type="entry name" value="Ecl1"/>
    <property type="match status" value="1"/>
</dbReference>